<protein>
    <submittedName>
        <fullName evidence="1">Uncharacterized protein</fullName>
    </submittedName>
</protein>
<accession>A0AAN9RLQ4</accession>
<dbReference type="EMBL" id="JAYMYS010000040">
    <property type="protein sequence ID" value="KAK7375842.1"/>
    <property type="molecule type" value="Genomic_DNA"/>
</dbReference>
<organism evidence="1 2">
    <name type="scientific">Psophocarpus tetragonolobus</name>
    <name type="common">Winged bean</name>
    <name type="synonym">Dolichos tetragonolobus</name>
    <dbReference type="NCBI Taxonomy" id="3891"/>
    <lineage>
        <taxon>Eukaryota</taxon>
        <taxon>Viridiplantae</taxon>
        <taxon>Streptophyta</taxon>
        <taxon>Embryophyta</taxon>
        <taxon>Tracheophyta</taxon>
        <taxon>Spermatophyta</taxon>
        <taxon>Magnoliopsida</taxon>
        <taxon>eudicotyledons</taxon>
        <taxon>Gunneridae</taxon>
        <taxon>Pentapetalae</taxon>
        <taxon>rosids</taxon>
        <taxon>fabids</taxon>
        <taxon>Fabales</taxon>
        <taxon>Fabaceae</taxon>
        <taxon>Papilionoideae</taxon>
        <taxon>50 kb inversion clade</taxon>
        <taxon>NPAAA clade</taxon>
        <taxon>indigoferoid/millettioid clade</taxon>
        <taxon>Phaseoleae</taxon>
        <taxon>Psophocarpus</taxon>
    </lineage>
</organism>
<evidence type="ECO:0000313" key="1">
    <source>
        <dbReference type="EMBL" id="KAK7375842.1"/>
    </source>
</evidence>
<proteinExistence type="predicted"/>
<keyword evidence="2" id="KW-1185">Reference proteome</keyword>
<dbReference type="AlphaFoldDB" id="A0AAN9RLQ4"/>
<comment type="caution">
    <text evidence="1">The sequence shown here is derived from an EMBL/GenBank/DDBJ whole genome shotgun (WGS) entry which is preliminary data.</text>
</comment>
<evidence type="ECO:0000313" key="2">
    <source>
        <dbReference type="Proteomes" id="UP001386955"/>
    </source>
</evidence>
<reference evidence="1 2" key="1">
    <citation type="submission" date="2024-01" db="EMBL/GenBank/DDBJ databases">
        <title>The genomes of 5 underutilized Papilionoideae crops provide insights into root nodulation and disease resistanc.</title>
        <authorList>
            <person name="Jiang F."/>
        </authorList>
    </citation>
    <scope>NUCLEOTIDE SEQUENCE [LARGE SCALE GENOMIC DNA]</scope>
    <source>
        <strain evidence="1">DUOXIRENSHENG_FW03</strain>
        <tissue evidence="1">Leaves</tissue>
    </source>
</reference>
<dbReference type="Proteomes" id="UP001386955">
    <property type="component" value="Unassembled WGS sequence"/>
</dbReference>
<name>A0AAN9RLQ4_PSOTE</name>
<gene>
    <name evidence="1" type="ORF">VNO78_35154</name>
</gene>
<sequence>MLVLNPVQDRGKALTLLLPPLGGQSNQLVKLLLDFILRTETEIAATLIHMLVVSQMRFHRRREPTYLSGLIAKSSSRENSGRDNSKYGMKCVIKLPQSSLSREFRFSSPLRKVLFVNKASSSLNTGNSKASFNGLLPCSMLQKEGLLKHIASVVYGTSSLYAISSKSEDRRDGRGTIAKINPSQLQKTLPGACNPKRSKDCSLEENLEQGICRPSPFDSATRVGYGIVFWSASPF</sequence>